<protein>
    <recommendedName>
        <fullName evidence="2">UTRA domain-containing protein</fullName>
    </recommendedName>
</protein>
<proteinExistence type="predicted"/>
<organism evidence="1">
    <name type="scientific">Actinoplanes campanulatus</name>
    <dbReference type="NCBI Taxonomy" id="113559"/>
    <lineage>
        <taxon>Bacteria</taxon>
        <taxon>Bacillati</taxon>
        <taxon>Actinomycetota</taxon>
        <taxon>Actinomycetes</taxon>
        <taxon>Micromonosporales</taxon>
        <taxon>Micromonosporaceae</taxon>
        <taxon>Actinoplanes</taxon>
    </lineage>
</organism>
<sequence length="73" mass="8511">MLVPLAEGDLSPLETFNNSVDQIFPLKESEIVWPPPFQFDGESLVVLARRVYDNREPVRMEVTLRRTNVRRPE</sequence>
<evidence type="ECO:0008006" key="2">
    <source>
        <dbReference type="Google" id="ProtNLM"/>
    </source>
</evidence>
<evidence type="ECO:0000313" key="1">
    <source>
        <dbReference type="EMBL" id="GID47218.1"/>
    </source>
</evidence>
<reference evidence="1" key="1">
    <citation type="submission" date="2021-01" db="EMBL/GenBank/DDBJ databases">
        <title>Whole genome shotgun sequence of Actinoplanes capillaceus NBRC 16408.</title>
        <authorList>
            <person name="Komaki H."/>
            <person name="Tamura T."/>
        </authorList>
    </citation>
    <scope>NUCLEOTIDE SEQUENCE [LARGE SCALE GENOMIC DNA]</scope>
    <source>
        <strain evidence="1">NBRC 16408</strain>
    </source>
</reference>
<dbReference type="EMBL" id="BOMF01000087">
    <property type="protein sequence ID" value="GID47218.1"/>
    <property type="molecule type" value="Genomic_DNA"/>
</dbReference>
<gene>
    <name evidence="1" type="ORF">Aca07nite_44930</name>
</gene>
<comment type="caution">
    <text evidence="1">The sequence shown here is derived from an EMBL/GenBank/DDBJ whole genome shotgun (WGS) entry which is preliminary data.</text>
</comment>
<accession>A0ABQ3WLW3</accession>
<name>A0ABQ3WLW3_9ACTN</name>